<keyword evidence="2" id="KW-1133">Transmembrane helix</keyword>
<proteinExistence type="predicted"/>
<dbReference type="EMBL" id="JBHSKG010000005">
    <property type="protein sequence ID" value="MFC5139067.1"/>
    <property type="molecule type" value="Genomic_DNA"/>
</dbReference>
<dbReference type="Proteomes" id="UP001596175">
    <property type="component" value="Unassembled WGS sequence"/>
</dbReference>
<name>A0ABV9ZFV6_9PSEU</name>
<feature type="transmembrane region" description="Helical" evidence="2">
    <location>
        <begin position="384"/>
        <end position="407"/>
    </location>
</feature>
<feature type="transmembrane region" description="Helical" evidence="2">
    <location>
        <begin position="137"/>
        <end position="156"/>
    </location>
</feature>
<protein>
    <submittedName>
        <fullName evidence="3">Uncharacterized protein</fullName>
    </submittedName>
</protein>
<evidence type="ECO:0000256" key="1">
    <source>
        <dbReference type="SAM" id="MobiDB-lite"/>
    </source>
</evidence>
<evidence type="ECO:0000313" key="3">
    <source>
        <dbReference type="EMBL" id="MFC5139067.1"/>
    </source>
</evidence>
<keyword evidence="2" id="KW-0812">Transmembrane</keyword>
<evidence type="ECO:0000256" key="2">
    <source>
        <dbReference type="SAM" id="Phobius"/>
    </source>
</evidence>
<gene>
    <name evidence="3" type="ORF">ACFPK1_12565</name>
</gene>
<feature type="transmembrane region" description="Helical" evidence="2">
    <location>
        <begin position="12"/>
        <end position="31"/>
    </location>
</feature>
<reference evidence="4" key="1">
    <citation type="journal article" date="2019" name="Int. J. Syst. Evol. Microbiol.">
        <title>The Global Catalogue of Microorganisms (GCM) 10K type strain sequencing project: providing services to taxonomists for standard genome sequencing and annotation.</title>
        <authorList>
            <consortium name="The Broad Institute Genomics Platform"/>
            <consortium name="The Broad Institute Genome Sequencing Center for Infectious Disease"/>
            <person name="Wu L."/>
            <person name="Ma J."/>
        </authorList>
    </citation>
    <scope>NUCLEOTIDE SEQUENCE [LARGE SCALE GENOMIC DNA]</scope>
    <source>
        <strain evidence="4">XZYJ18</strain>
    </source>
</reference>
<feature type="transmembrane region" description="Helical" evidence="2">
    <location>
        <begin position="236"/>
        <end position="260"/>
    </location>
</feature>
<dbReference type="RefSeq" id="WP_378021257.1">
    <property type="nucleotide sequence ID" value="NZ_JBHSKG010000005.1"/>
</dbReference>
<feature type="region of interest" description="Disordered" evidence="1">
    <location>
        <begin position="288"/>
        <end position="320"/>
    </location>
</feature>
<feature type="transmembrane region" description="Helical" evidence="2">
    <location>
        <begin position="179"/>
        <end position="197"/>
    </location>
</feature>
<feature type="transmembrane region" description="Helical" evidence="2">
    <location>
        <begin position="209"/>
        <end position="230"/>
    </location>
</feature>
<accession>A0ABV9ZFV6</accession>
<comment type="caution">
    <text evidence="3">The sequence shown here is derived from an EMBL/GenBank/DDBJ whole genome shotgun (WGS) entry which is preliminary data.</text>
</comment>
<keyword evidence="4" id="KW-1185">Reference proteome</keyword>
<organism evidence="3 4">
    <name type="scientific">Actinomycetospora rhizophila</name>
    <dbReference type="NCBI Taxonomy" id="1416876"/>
    <lineage>
        <taxon>Bacteria</taxon>
        <taxon>Bacillati</taxon>
        <taxon>Actinomycetota</taxon>
        <taxon>Actinomycetes</taxon>
        <taxon>Pseudonocardiales</taxon>
        <taxon>Pseudonocardiaceae</taxon>
        <taxon>Actinomycetospora</taxon>
    </lineage>
</organism>
<keyword evidence="2" id="KW-0472">Membrane</keyword>
<feature type="transmembrane region" description="Helical" evidence="2">
    <location>
        <begin position="340"/>
        <end position="364"/>
    </location>
</feature>
<sequence>MVGRTEPGARWYIALATSLVVGAAAAAIVLYSGKDFADRGPLSYPSPGAVVAEDARVIPPAVDRCFPVRPPVPFRYVAVTAEVLGRQVAACYTVGVGSGNVQLVSVIDAAGVGVRDPAVLKAAGVWPSIAVVTTARGLVLGVLTVAVIVALGWVYYRSPRPGPPVLPAGARRSWWHGRGAGWLLVLLPVASWIPFSVTSSITPARKIRIVFQASFVVTAVFVAVQLTTAAPLGDSWGLAIFGSALGALVLCSLGGSFWLTPADFDHPDRRPAAAPRRRPARLTVGWQTTARSRSRAHHTVDRPPPHRTSAHPRPLPSSPVEDRISRWRAAAKPRLNLGRLLRLVATVLAVFLAATAMIGLGVGLGVRLDPLVRIVLLLLFLPWMYLWFFVFPGCVTAVLAAPLIIGWRAPARILVLRPFGRPDHSRPLRGLVRREVAGYGHTYTLADVAISVRWYIAIPVVLGQLAMLSFRQRRLRTPADLDDFVLTMTHRRRRNLNWAVARSKVFPVRCTDELWRVAVLRMIAASDVVLFDATHLSGNLIWEIDALRRLRRLQDCVFLSYHGDEARTAAALGCHGIRVRLLGFDGAGRLVDPQGFRHALAAILARTTEPVGPAMRARTP</sequence>
<evidence type="ECO:0000313" key="4">
    <source>
        <dbReference type="Proteomes" id="UP001596175"/>
    </source>
</evidence>